<evidence type="ECO:0000313" key="1">
    <source>
        <dbReference type="EMBL" id="CAA6821234.1"/>
    </source>
</evidence>
<proteinExistence type="predicted"/>
<name>A0A6S6TPD4_9BACT</name>
<accession>A0A6S6TPD4</accession>
<sequence>MRNKARVSKLEEQTKTQKRRKVKTFFTHDGAVSEETLKEMEEWKHYNEKLDKEFGKTNQITMITIDYIQPKKE</sequence>
<protein>
    <submittedName>
        <fullName evidence="1">Uncharacterized protein</fullName>
    </submittedName>
</protein>
<reference evidence="1" key="1">
    <citation type="submission" date="2020-01" db="EMBL/GenBank/DDBJ databases">
        <authorList>
            <person name="Meier V. D."/>
            <person name="Meier V D."/>
        </authorList>
    </citation>
    <scope>NUCLEOTIDE SEQUENCE</scope>
    <source>
        <strain evidence="1">HLG_WM_MAG_01</strain>
    </source>
</reference>
<dbReference type="EMBL" id="CACVAS010000113">
    <property type="protein sequence ID" value="CAA6821234.1"/>
    <property type="molecule type" value="Genomic_DNA"/>
</dbReference>
<dbReference type="AlphaFoldDB" id="A0A6S6TPD4"/>
<organism evidence="1">
    <name type="scientific">uncultured Sulfurovum sp</name>
    <dbReference type="NCBI Taxonomy" id="269237"/>
    <lineage>
        <taxon>Bacteria</taxon>
        <taxon>Pseudomonadati</taxon>
        <taxon>Campylobacterota</taxon>
        <taxon>Epsilonproteobacteria</taxon>
        <taxon>Campylobacterales</taxon>
        <taxon>Sulfurovaceae</taxon>
        <taxon>Sulfurovum</taxon>
        <taxon>environmental samples</taxon>
    </lineage>
</organism>
<gene>
    <name evidence="1" type="ORF">HELGO_WM46944</name>
</gene>